<sequence>MRAIPPTPGASISTSAASATSTATSTMVRCGWCEPVSDWSAKRIGHGYGYATAADLPRLPPSAGAHGGHGEKHRKLCAASARRANNAVLAVCGVAKPRRAAWPGCVLRLAAHPHPRCARSRRDRAQLPGRYRQYTVGTDLRRAAMQRPGNFSQARGSRPCRRGKSRLAPSTATPSTLLFNPRPPRPIPFQSEIAMPIPSHPFPCSVAQPRPRWRTAPVALALALGAAAMPALAACPSSAPGRFVPTGANNAEVRDTETGLIWARCSVGQSWDGSACTGAASAMTPEAALAHARAQAGWRLPNVKELSSLVDRGCSAPAIDATVFPNTPGNWYWTATPYAGDPASAWFVNFYDGGANYNVRDYQRAVRLVRASQ</sequence>
<organism evidence="3 4">
    <name type="scientific">Vandammella animalimorsus</name>
    <dbReference type="NCBI Taxonomy" id="2029117"/>
    <lineage>
        <taxon>Bacteria</taxon>
        <taxon>Pseudomonadati</taxon>
        <taxon>Pseudomonadota</taxon>
        <taxon>Betaproteobacteria</taxon>
        <taxon>Burkholderiales</taxon>
        <taxon>Comamonadaceae</taxon>
        <taxon>Vandammella</taxon>
    </lineage>
</organism>
<dbReference type="Pfam" id="PF07603">
    <property type="entry name" value="Lcl_C"/>
    <property type="match status" value="1"/>
</dbReference>
<evidence type="ECO:0000256" key="1">
    <source>
        <dbReference type="SAM" id="MobiDB-lite"/>
    </source>
</evidence>
<evidence type="ECO:0000313" key="4">
    <source>
        <dbReference type="Proteomes" id="UP000275180"/>
    </source>
</evidence>
<accession>A0A3M6QVK3</accession>
<feature type="compositionally biased region" description="Polar residues" evidence="1">
    <location>
        <begin position="168"/>
        <end position="178"/>
    </location>
</feature>
<evidence type="ECO:0000313" key="3">
    <source>
        <dbReference type="EMBL" id="RMX07038.1"/>
    </source>
</evidence>
<name>A0A3M6QVK3_9BURK</name>
<feature type="region of interest" description="Disordered" evidence="1">
    <location>
        <begin position="148"/>
        <end position="182"/>
    </location>
</feature>
<dbReference type="Proteomes" id="UP000275180">
    <property type="component" value="Unassembled WGS sequence"/>
</dbReference>
<protein>
    <submittedName>
        <fullName evidence="3">DUF1566 domain-containing protein</fullName>
    </submittedName>
</protein>
<dbReference type="PANTHER" id="PTHR35812">
    <property type="entry name" value="LIPOPROTEIN"/>
    <property type="match status" value="1"/>
</dbReference>
<gene>
    <name evidence="3" type="ORF">EBQ34_14960</name>
</gene>
<dbReference type="AlphaFoldDB" id="A0A3M6QVK3"/>
<evidence type="ECO:0000259" key="2">
    <source>
        <dbReference type="Pfam" id="PF07603"/>
    </source>
</evidence>
<dbReference type="EMBL" id="RDQJ01000060">
    <property type="protein sequence ID" value="RMX07038.1"/>
    <property type="molecule type" value="Genomic_DNA"/>
</dbReference>
<dbReference type="InterPro" id="IPR011460">
    <property type="entry name" value="Lcl_C"/>
</dbReference>
<dbReference type="PANTHER" id="PTHR35812:SF1">
    <property type="entry name" value="LIPOPROTEIN"/>
    <property type="match status" value="1"/>
</dbReference>
<comment type="caution">
    <text evidence="3">The sequence shown here is derived from an EMBL/GenBank/DDBJ whole genome shotgun (WGS) entry which is preliminary data.</text>
</comment>
<reference evidence="3 4" key="1">
    <citation type="submission" date="2018-10" db="EMBL/GenBank/DDBJ databases">
        <title>Comamonadaceae CDC group NO-1 genome sequencing and assembly.</title>
        <authorList>
            <person name="Bernier A.-M."/>
            <person name="Bernard K."/>
        </authorList>
    </citation>
    <scope>NUCLEOTIDE SEQUENCE [LARGE SCALE GENOMIC DNA]</scope>
    <source>
        <strain evidence="3 4">NML180582</strain>
    </source>
</reference>
<feature type="domain" description="Lcl C-terminal" evidence="2">
    <location>
        <begin position="253"/>
        <end position="370"/>
    </location>
</feature>
<dbReference type="OrthoDB" id="8555302at2"/>
<proteinExistence type="predicted"/>